<keyword evidence="7" id="KW-0812">Transmembrane</keyword>
<feature type="transmembrane region" description="Helical" evidence="7">
    <location>
        <begin position="282"/>
        <end position="304"/>
    </location>
</feature>
<feature type="transmembrane region" description="Helical" evidence="7">
    <location>
        <begin position="408"/>
        <end position="429"/>
    </location>
</feature>
<dbReference type="OrthoDB" id="9147043at2"/>
<evidence type="ECO:0000256" key="5">
    <source>
        <dbReference type="ARBA" id="ARBA00023012"/>
    </source>
</evidence>
<feature type="transmembrane region" description="Helical" evidence="7">
    <location>
        <begin position="316"/>
        <end position="337"/>
    </location>
</feature>
<dbReference type="PANTHER" id="PTHR24421">
    <property type="entry name" value="NITRATE/NITRITE SENSOR PROTEIN NARX-RELATED"/>
    <property type="match status" value="1"/>
</dbReference>
<dbReference type="EMBL" id="PEOG01000038">
    <property type="protein sequence ID" value="PIM52400.1"/>
    <property type="molecule type" value="Genomic_DNA"/>
</dbReference>
<keyword evidence="3" id="KW-0808">Transferase</keyword>
<sequence length="690" mass="76744">MALDATQPAPAGRDDVLARRVRFVVAISVLLLVALIAGWAASLPTGLLAAVPEVRRFELRELSLTDPEGRGDGGRLVDAQDRLALPAFVRSDGDRALHRAVFEIDLGPFIGPDDGFDPARDGEAATTRRPPAKSLVLSQAINGADVYLNGVWLNGLAQSRPHARFMWFRPLVIELPRKLLRSDGPNLVTIEVNSWEPYFTIAPMLVGPTDHAFYVAESIDFLCRTLANASRGFCLLAGLFMVGVWLANRSDPAFGLLGAASLIWAAVYTLSLWIYMPAPWRPFWLWAFYLCAGALNVLLIQFILRYIDQPLSRRALGTLVAISAGAATVWPFLGQLVEWDLDMFWIWVLMPFQGWAVFRLARHAWRTRSSDAMLLLVAVLVAGALILHDYNVLMQLVRRPPRDDDWTLVRLLTAPIYLTHLALPPLLIVMARVHLTKFRASVEHVREANRILAEALRRREMELAVSHARQRDLERGEAAQEERERIYSELHDGIGSKLVRTIFSVRDGRLDRDQVERGLLDVLQGVREVISETDTTEHRPIQDILFDYSVDLDALLSAPDFQVSYDIENDRECVLLGGLSKEVMRIVEESVANTLKYARASHLGLSLRLEGDALVLVVEDDGQSATGSPSPVRPAFGTSTGQGLVNMRERARRMGGEYRFERGPDGARSTLTLPLVSALATPRVEPLPSG</sequence>
<evidence type="ECO:0000313" key="9">
    <source>
        <dbReference type="EMBL" id="PIM52400.1"/>
    </source>
</evidence>
<dbReference type="SUPFAM" id="SSF55874">
    <property type="entry name" value="ATPase domain of HSP90 chaperone/DNA topoisomerase II/histidine kinase"/>
    <property type="match status" value="1"/>
</dbReference>
<reference evidence="9 10" key="1">
    <citation type="submission" date="2017-11" db="EMBL/GenBank/DDBJ databases">
        <title>Draft genome sequence of Mitsuaria sp. HWN-4.</title>
        <authorList>
            <person name="Gundlapally S.R."/>
        </authorList>
    </citation>
    <scope>NUCLEOTIDE SEQUENCE [LARGE SCALE GENOMIC DNA]</scope>
    <source>
        <strain evidence="9 10">HWN-4</strain>
    </source>
</reference>
<dbReference type="RefSeq" id="WP_099862374.1">
    <property type="nucleotide sequence ID" value="NZ_PEOG01000038.1"/>
</dbReference>
<dbReference type="EC" id="2.7.13.3" evidence="2"/>
<gene>
    <name evidence="9" type="ORF">CS062_14700</name>
</gene>
<dbReference type="CDD" id="cd16917">
    <property type="entry name" value="HATPase_UhpB-NarQ-NarX-like"/>
    <property type="match status" value="1"/>
</dbReference>
<dbReference type="SMART" id="SM00387">
    <property type="entry name" value="HATPase_c"/>
    <property type="match status" value="1"/>
</dbReference>
<evidence type="ECO:0000256" key="6">
    <source>
        <dbReference type="SAM" id="MobiDB-lite"/>
    </source>
</evidence>
<evidence type="ECO:0000256" key="3">
    <source>
        <dbReference type="ARBA" id="ARBA00022679"/>
    </source>
</evidence>
<accession>A0A2G9C7I0</accession>
<dbReference type="AlphaFoldDB" id="A0A2G9C7I0"/>
<dbReference type="InterPro" id="IPR036890">
    <property type="entry name" value="HATPase_C_sf"/>
</dbReference>
<dbReference type="InterPro" id="IPR003594">
    <property type="entry name" value="HATPase_dom"/>
</dbReference>
<feature type="transmembrane region" description="Helical" evidence="7">
    <location>
        <begin position="229"/>
        <end position="247"/>
    </location>
</feature>
<feature type="transmembrane region" description="Helical" evidence="7">
    <location>
        <begin position="254"/>
        <end position="276"/>
    </location>
</feature>
<keyword evidence="7" id="KW-1133">Transmembrane helix</keyword>
<feature type="region of interest" description="Disordered" evidence="6">
    <location>
        <begin position="622"/>
        <end position="641"/>
    </location>
</feature>
<name>A0A2G9C7I0_9BURK</name>
<feature type="transmembrane region" description="Helical" evidence="7">
    <location>
        <begin position="21"/>
        <end position="41"/>
    </location>
</feature>
<comment type="caution">
    <text evidence="9">The sequence shown here is derived from an EMBL/GenBank/DDBJ whole genome shotgun (WGS) entry which is preliminary data.</text>
</comment>
<dbReference type="InterPro" id="IPR050482">
    <property type="entry name" value="Sensor_HK_TwoCompSys"/>
</dbReference>
<keyword evidence="7" id="KW-0472">Membrane</keyword>
<dbReference type="GO" id="GO:0000160">
    <property type="term" value="P:phosphorelay signal transduction system"/>
    <property type="evidence" value="ECO:0007669"/>
    <property type="project" value="UniProtKB-KW"/>
</dbReference>
<evidence type="ECO:0000313" key="10">
    <source>
        <dbReference type="Proteomes" id="UP000231501"/>
    </source>
</evidence>
<organism evidence="9 10">
    <name type="scientific">Roseateles chitinivorans</name>
    <dbReference type="NCBI Taxonomy" id="2917965"/>
    <lineage>
        <taxon>Bacteria</taxon>
        <taxon>Pseudomonadati</taxon>
        <taxon>Pseudomonadota</taxon>
        <taxon>Betaproteobacteria</taxon>
        <taxon>Burkholderiales</taxon>
        <taxon>Sphaerotilaceae</taxon>
        <taxon>Roseateles</taxon>
    </lineage>
</organism>
<dbReference type="Proteomes" id="UP000231501">
    <property type="component" value="Unassembled WGS sequence"/>
</dbReference>
<protein>
    <recommendedName>
        <fullName evidence="2">histidine kinase</fullName>
        <ecNumber evidence="2">2.7.13.3</ecNumber>
    </recommendedName>
</protein>
<feature type="transmembrane region" description="Helical" evidence="7">
    <location>
        <begin position="372"/>
        <end position="388"/>
    </location>
</feature>
<feature type="transmembrane region" description="Helical" evidence="7">
    <location>
        <begin position="343"/>
        <end position="360"/>
    </location>
</feature>
<evidence type="ECO:0000259" key="8">
    <source>
        <dbReference type="SMART" id="SM00387"/>
    </source>
</evidence>
<keyword evidence="4" id="KW-0418">Kinase</keyword>
<keyword evidence="5" id="KW-0902">Two-component regulatory system</keyword>
<proteinExistence type="predicted"/>
<dbReference type="PANTHER" id="PTHR24421:SF10">
    <property type="entry name" value="NITRATE_NITRITE SENSOR PROTEIN NARQ"/>
    <property type="match status" value="1"/>
</dbReference>
<dbReference type="Gene3D" id="3.30.565.10">
    <property type="entry name" value="Histidine kinase-like ATPase, C-terminal domain"/>
    <property type="match status" value="1"/>
</dbReference>
<dbReference type="Pfam" id="PF02518">
    <property type="entry name" value="HATPase_c"/>
    <property type="match status" value="1"/>
</dbReference>
<evidence type="ECO:0000256" key="2">
    <source>
        <dbReference type="ARBA" id="ARBA00012438"/>
    </source>
</evidence>
<feature type="domain" description="Histidine kinase/HSP90-like ATPase" evidence="8">
    <location>
        <begin position="578"/>
        <end position="677"/>
    </location>
</feature>
<keyword evidence="10" id="KW-1185">Reference proteome</keyword>
<dbReference type="GO" id="GO:0004673">
    <property type="term" value="F:protein histidine kinase activity"/>
    <property type="evidence" value="ECO:0007669"/>
    <property type="project" value="UniProtKB-EC"/>
</dbReference>
<evidence type="ECO:0000256" key="7">
    <source>
        <dbReference type="SAM" id="Phobius"/>
    </source>
</evidence>
<evidence type="ECO:0000256" key="1">
    <source>
        <dbReference type="ARBA" id="ARBA00000085"/>
    </source>
</evidence>
<comment type="catalytic activity">
    <reaction evidence="1">
        <text>ATP + protein L-histidine = ADP + protein N-phospho-L-histidine.</text>
        <dbReference type="EC" id="2.7.13.3"/>
    </reaction>
</comment>
<evidence type="ECO:0000256" key="4">
    <source>
        <dbReference type="ARBA" id="ARBA00022777"/>
    </source>
</evidence>